<dbReference type="Gene3D" id="2.60.120.200">
    <property type="match status" value="1"/>
</dbReference>
<accession>A0AAJ4LVU3</accession>
<organism evidence="1 2">
    <name type="scientific">Vibrio navarrensis</name>
    <dbReference type="NCBI Taxonomy" id="29495"/>
    <lineage>
        <taxon>Bacteria</taxon>
        <taxon>Pseudomonadati</taxon>
        <taxon>Pseudomonadota</taxon>
        <taxon>Gammaproteobacteria</taxon>
        <taxon>Vibrionales</taxon>
        <taxon>Vibrionaceae</taxon>
        <taxon>Vibrio</taxon>
    </lineage>
</organism>
<evidence type="ECO:0000313" key="1">
    <source>
        <dbReference type="EMBL" id="QPL54819.1"/>
    </source>
</evidence>
<dbReference type="InterPro" id="IPR013320">
    <property type="entry name" value="ConA-like_dom_sf"/>
</dbReference>
<protein>
    <submittedName>
        <fullName evidence="1">Uncharacterized protein</fullName>
    </submittedName>
</protein>
<dbReference type="AlphaFoldDB" id="A0AAJ4LVU3"/>
<dbReference type="Proteomes" id="UP000594435">
    <property type="component" value="Chromosome 1"/>
</dbReference>
<reference evidence="1 2" key="1">
    <citation type="submission" date="2020-11" db="EMBL/GenBank/DDBJ databases">
        <title>Complete and Circularized Genome Assembly of a human isolate of Vibrio navarrensis biotype pommerensis with MiSeq and MinION Sequence Data.</title>
        <authorList>
            <person name="Schwartz K."/>
            <person name="Borowiak M."/>
            <person name="Deneke C."/>
            <person name="Balau V."/>
            <person name="Metelmann C."/>
            <person name="Strauch E."/>
        </authorList>
    </citation>
    <scope>NUCLEOTIDE SEQUENCE [LARGE SCALE GENOMIC DNA]</scope>
    <source>
        <strain evidence="1 2">20-VB00237</strain>
    </source>
</reference>
<evidence type="ECO:0000313" key="2">
    <source>
        <dbReference type="Proteomes" id="UP000594435"/>
    </source>
</evidence>
<sequence length="265" mass="28728">MAYIKRIKGVVVDNPELPVLDGFRRITENNVFETDSWGHWILGGSEPDSIRDLSGNGNNLTVMFGQPELGANYAKVGFSDVYDTGHKLGKAHTFVVVFKQDKSKGSSGGLVFGNFGRSSSTYRLDRYGLPIIGCSSVYVSGDRICGNSSYSSPYLASVGTINDDAAGNSEQWFFAAYSLDGESKARMVNTIRGVNNPLEISTPGGGVNTETNHPVGIGNPNYDTNLMNDSLVAEAILFDRALTAEEMVSVYDRSRQRMALRGIVI</sequence>
<proteinExistence type="predicted"/>
<dbReference type="SUPFAM" id="SSF49899">
    <property type="entry name" value="Concanavalin A-like lectins/glucanases"/>
    <property type="match status" value="1"/>
</dbReference>
<name>A0AAJ4LVU3_9VIBR</name>
<gene>
    <name evidence="1" type="ORF">I3X05_06780</name>
</gene>
<dbReference type="RefSeq" id="WP_337971065.1">
    <property type="nucleotide sequence ID" value="NZ_CP065217.1"/>
</dbReference>
<dbReference type="EMBL" id="CP065217">
    <property type="protein sequence ID" value="QPL54819.1"/>
    <property type="molecule type" value="Genomic_DNA"/>
</dbReference>